<evidence type="ECO:0000256" key="1">
    <source>
        <dbReference type="SAM" id="MobiDB-lite"/>
    </source>
</evidence>
<feature type="non-terminal residue" evidence="2">
    <location>
        <position position="1"/>
    </location>
</feature>
<feature type="non-terminal residue" evidence="2">
    <location>
        <position position="242"/>
    </location>
</feature>
<accession>A0A383C6A4</accession>
<sequence>LVKLPRITTHGKTGYCPATPPKERSTVIARVWGRRVEKNGQLCKSCTSQENYIEDVFDIPNAMQREVANAAKKGDRFRLPDALVRHMVTYTYLGQLDVRPVASPVSQSRSKIHALEWWAEPAPSVKGSQRYRITGKSDVEINHAGRAGGVGRFHHRVSLQWRGFFDLDENAIINLGLWAEGQEQLQWGHRVLQLTPDPDVAHLKAGRYINIDSPVRYGITGQPAHGKNIWKGEGPPPQLTNP</sequence>
<evidence type="ECO:0000313" key="2">
    <source>
        <dbReference type="EMBL" id="SVE27711.1"/>
    </source>
</evidence>
<organism evidence="2">
    <name type="scientific">marine metagenome</name>
    <dbReference type="NCBI Taxonomy" id="408172"/>
    <lineage>
        <taxon>unclassified sequences</taxon>
        <taxon>metagenomes</taxon>
        <taxon>ecological metagenomes</taxon>
    </lineage>
</organism>
<gene>
    <name evidence="2" type="ORF">METZ01_LOCUS480565</name>
</gene>
<protein>
    <submittedName>
        <fullName evidence="2">Uncharacterized protein</fullName>
    </submittedName>
</protein>
<dbReference type="EMBL" id="UINC01206196">
    <property type="protein sequence ID" value="SVE27711.1"/>
    <property type="molecule type" value="Genomic_DNA"/>
</dbReference>
<name>A0A383C6A4_9ZZZZ</name>
<proteinExistence type="predicted"/>
<dbReference type="AlphaFoldDB" id="A0A383C6A4"/>
<reference evidence="2" key="1">
    <citation type="submission" date="2018-05" db="EMBL/GenBank/DDBJ databases">
        <authorList>
            <person name="Lanie J.A."/>
            <person name="Ng W.-L."/>
            <person name="Kazmierczak K.M."/>
            <person name="Andrzejewski T.M."/>
            <person name="Davidsen T.M."/>
            <person name="Wayne K.J."/>
            <person name="Tettelin H."/>
            <person name="Glass J.I."/>
            <person name="Rusch D."/>
            <person name="Podicherti R."/>
            <person name="Tsui H.-C.T."/>
            <person name="Winkler M.E."/>
        </authorList>
    </citation>
    <scope>NUCLEOTIDE SEQUENCE</scope>
</reference>
<feature type="region of interest" description="Disordered" evidence="1">
    <location>
        <begin position="220"/>
        <end position="242"/>
    </location>
</feature>